<dbReference type="EMBL" id="JARJLG010000028">
    <property type="protein sequence ID" value="KAJ7768098.1"/>
    <property type="molecule type" value="Genomic_DNA"/>
</dbReference>
<proteinExistence type="predicted"/>
<evidence type="ECO:0000313" key="2">
    <source>
        <dbReference type="EMBL" id="KAJ7768098.1"/>
    </source>
</evidence>
<dbReference type="Proteomes" id="UP001215280">
    <property type="component" value="Unassembled WGS sequence"/>
</dbReference>
<evidence type="ECO:0000313" key="3">
    <source>
        <dbReference type="Proteomes" id="UP001215280"/>
    </source>
</evidence>
<keyword evidence="1" id="KW-1133">Transmembrane helix</keyword>
<keyword evidence="1" id="KW-0472">Membrane</keyword>
<evidence type="ECO:0000256" key="1">
    <source>
        <dbReference type="SAM" id="Phobius"/>
    </source>
</evidence>
<feature type="transmembrane region" description="Helical" evidence="1">
    <location>
        <begin position="56"/>
        <end position="78"/>
    </location>
</feature>
<protein>
    <submittedName>
        <fullName evidence="2">Uncharacterized protein</fullName>
    </submittedName>
</protein>
<feature type="transmembrane region" description="Helical" evidence="1">
    <location>
        <begin position="12"/>
        <end position="35"/>
    </location>
</feature>
<organism evidence="2 3">
    <name type="scientific">Mycena maculata</name>
    <dbReference type="NCBI Taxonomy" id="230809"/>
    <lineage>
        <taxon>Eukaryota</taxon>
        <taxon>Fungi</taxon>
        <taxon>Dikarya</taxon>
        <taxon>Basidiomycota</taxon>
        <taxon>Agaricomycotina</taxon>
        <taxon>Agaricomycetes</taxon>
        <taxon>Agaricomycetidae</taxon>
        <taxon>Agaricales</taxon>
        <taxon>Marasmiineae</taxon>
        <taxon>Mycenaceae</taxon>
        <taxon>Mycena</taxon>
    </lineage>
</organism>
<dbReference type="AlphaFoldDB" id="A0AAD7NNY2"/>
<comment type="caution">
    <text evidence="2">The sequence shown here is derived from an EMBL/GenBank/DDBJ whole genome shotgun (WGS) entry which is preliminary data.</text>
</comment>
<keyword evidence="1" id="KW-0812">Transmembrane</keyword>
<accession>A0AAD7NNY2</accession>
<gene>
    <name evidence="2" type="ORF">DFH07DRAFT_954670</name>
</gene>
<feature type="transmembrane region" description="Helical" evidence="1">
    <location>
        <begin position="171"/>
        <end position="192"/>
    </location>
</feature>
<keyword evidence="3" id="KW-1185">Reference proteome</keyword>
<sequence length="306" mass="34461">MYLYLVSMQLASLALGSIFYGMYAVLFCVSMFLLVGRHNSTHTTYTSRENGSAFTSMVFVSATILFLVVTLHWTTLVYRTFVGFVSFRQGTEAEVFFADQKQPTQVGLNCLFALSIPIGDSLIIHRLWVVWAYSRSIVVVPAISTIILTISGFVATYNNWLSPDDVFSNPWVGYGAVMTLLTNFYCTVFITWKIWAMTRRSMPVHGTNLRHFLVILVESAGLYTCIDFVLSYMLDFLTHNLRSWALVFVVTYQIKSLLQLTLIQAAPPLVGLVNALIHTRVGLGWTSEQMESKAWPASPVRIATRV</sequence>
<feature type="transmembrane region" description="Helical" evidence="1">
    <location>
        <begin position="137"/>
        <end position="159"/>
    </location>
</feature>
<name>A0AAD7NNY2_9AGAR</name>
<feature type="transmembrane region" description="Helical" evidence="1">
    <location>
        <begin position="212"/>
        <end position="234"/>
    </location>
</feature>
<reference evidence="2" key="1">
    <citation type="submission" date="2023-03" db="EMBL/GenBank/DDBJ databases">
        <title>Massive genome expansion in bonnet fungi (Mycena s.s.) driven by repeated elements and novel gene families across ecological guilds.</title>
        <authorList>
            <consortium name="Lawrence Berkeley National Laboratory"/>
            <person name="Harder C.B."/>
            <person name="Miyauchi S."/>
            <person name="Viragh M."/>
            <person name="Kuo A."/>
            <person name="Thoen E."/>
            <person name="Andreopoulos B."/>
            <person name="Lu D."/>
            <person name="Skrede I."/>
            <person name="Drula E."/>
            <person name="Henrissat B."/>
            <person name="Morin E."/>
            <person name="Kohler A."/>
            <person name="Barry K."/>
            <person name="LaButti K."/>
            <person name="Morin E."/>
            <person name="Salamov A."/>
            <person name="Lipzen A."/>
            <person name="Mereny Z."/>
            <person name="Hegedus B."/>
            <person name="Baldrian P."/>
            <person name="Stursova M."/>
            <person name="Weitz H."/>
            <person name="Taylor A."/>
            <person name="Grigoriev I.V."/>
            <person name="Nagy L.G."/>
            <person name="Martin F."/>
            <person name="Kauserud H."/>
        </authorList>
    </citation>
    <scope>NUCLEOTIDE SEQUENCE</scope>
    <source>
        <strain evidence="2">CBHHK188m</strain>
    </source>
</reference>